<protein>
    <recommendedName>
        <fullName evidence="4">DUF4249 family protein</fullName>
    </recommendedName>
</protein>
<feature type="signal peptide" evidence="1">
    <location>
        <begin position="1"/>
        <end position="23"/>
    </location>
</feature>
<gene>
    <name evidence="2" type="ORF">GCM10007103_09000</name>
</gene>
<name>A0A918VWI4_9FLAO</name>
<sequence>MKNLKLLCAYLAVVGLMFTSCTQDDGVPAPDGEKAKLSFTTILNDLVDNKSALKQSLENLPECSDDAPAYVEVVLSGTASVGTMENPVVVAVNATPGNYDDDPELEYFTEESTDLELEPGSYTLEYFAVYNGDPADASSSLIWIAPHENGSLAGFVSNTLPMDFNLGAGAKKYLDVEVLCFDDRVVNEYGYLFFDIEGQRAIEFCVFGNYCDEDGRHFPANFRVEVWTYSGSSSNPYGTPLFDPENPYINEVGVNDDGDEFATVLCFPLPDGPGVDSYYGEIYILEPGDDQNTGGRLVVSGQFTDANVRSLFGQGDTSDYYHFREDCTMGNTGF</sequence>
<feature type="chain" id="PRO_5036722952" description="DUF4249 family protein" evidence="1">
    <location>
        <begin position="24"/>
        <end position="334"/>
    </location>
</feature>
<keyword evidence="1" id="KW-0732">Signal</keyword>
<dbReference type="AlphaFoldDB" id="A0A918VWI4"/>
<dbReference type="PROSITE" id="PS51257">
    <property type="entry name" value="PROKAR_LIPOPROTEIN"/>
    <property type="match status" value="1"/>
</dbReference>
<reference evidence="2" key="2">
    <citation type="submission" date="2020-09" db="EMBL/GenBank/DDBJ databases">
        <authorList>
            <person name="Sun Q."/>
            <person name="Kim S."/>
        </authorList>
    </citation>
    <scope>NUCLEOTIDE SEQUENCE</scope>
    <source>
        <strain evidence="2">KCTC 12719</strain>
    </source>
</reference>
<comment type="caution">
    <text evidence="2">The sequence shown here is derived from an EMBL/GenBank/DDBJ whole genome shotgun (WGS) entry which is preliminary data.</text>
</comment>
<evidence type="ECO:0000256" key="1">
    <source>
        <dbReference type="SAM" id="SignalP"/>
    </source>
</evidence>
<accession>A0A918VWI4</accession>
<proteinExistence type="predicted"/>
<dbReference type="EMBL" id="BMXB01000002">
    <property type="protein sequence ID" value="GHA29916.1"/>
    <property type="molecule type" value="Genomic_DNA"/>
</dbReference>
<dbReference type="Proteomes" id="UP000610456">
    <property type="component" value="Unassembled WGS sequence"/>
</dbReference>
<reference evidence="2" key="1">
    <citation type="journal article" date="2014" name="Int. J. Syst. Evol. Microbiol.">
        <title>Complete genome sequence of Corynebacterium casei LMG S-19264T (=DSM 44701T), isolated from a smear-ripened cheese.</title>
        <authorList>
            <consortium name="US DOE Joint Genome Institute (JGI-PGF)"/>
            <person name="Walter F."/>
            <person name="Albersmeier A."/>
            <person name="Kalinowski J."/>
            <person name="Ruckert C."/>
        </authorList>
    </citation>
    <scope>NUCLEOTIDE SEQUENCE</scope>
    <source>
        <strain evidence="2">KCTC 12719</strain>
    </source>
</reference>
<organism evidence="2 3">
    <name type="scientific">Salinimicrobium marinum</name>
    <dbReference type="NCBI Taxonomy" id="680283"/>
    <lineage>
        <taxon>Bacteria</taxon>
        <taxon>Pseudomonadati</taxon>
        <taxon>Bacteroidota</taxon>
        <taxon>Flavobacteriia</taxon>
        <taxon>Flavobacteriales</taxon>
        <taxon>Flavobacteriaceae</taxon>
        <taxon>Salinimicrobium</taxon>
    </lineage>
</organism>
<evidence type="ECO:0000313" key="3">
    <source>
        <dbReference type="Proteomes" id="UP000610456"/>
    </source>
</evidence>
<dbReference type="RefSeq" id="WP_189603508.1">
    <property type="nucleotide sequence ID" value="NZ_BMXB01000002.1"/>
</dbReference>
<keyword evidence="3" id="KW-1185">Reference proteome</keyword>
<evidence type="ECO:0000313" key="2">
    <source>
        <dbReference type="EMBL" id="GHA29916.1"/>
    </source>
</evidence>
<evidence type="ECO:0008006" key="4">
    <source>
        <dbReference type="Google" id="ProtNLM"/>
    </source>
</evidence>